<evidence type="ECO:0000313" key="11">
    <source>
        <dbReference type="EMBL" id="MFE8699886.1"/>
    </source>
</evidence>
<keyword evidence="3" id="KW-0309">Germination</keyword>
<evidence type="ECO:0000313" key="12">
    <source>
        <dbReference type="Proteomes" id="UP001601059"/>
    </source>
</evidence>
<dbReference type="InterPro" id="IPR038501">
    <property type="entry name" value="Spore_GerAC_C_sf"/>
</dbReference>
<keyword evidence="12" id="KW-1185">Reference proteome</keyword>
<evidence type="ECO:0000259" key="10">
    <source>
        <dbReference type="Pfam" id="PF25198"/>
    </source>
</evidence>
<dbReference type="PROSITE" id="PS51257">
    <property type="entry name" value="PROKAR_LIPOPROTEIN"/>
    <property type="match status" value="1"/>
</dbReference>
<dbReference type="Pfam" id="PF25198">
    <property type="entry name" value="Spore_GerAC_N"/>
    <property type="match status" value="1"/>
</dbReference>
<feature type="chain" id="PRO_5046480661" evidence="8">
    <location>
        <begin position="21"/>
        <end position="386"/>
    </location>
</feature>
<sequence>MKRHFMLPIFVCCLFLTGCAGLKNIQDLTYIVAIGMDFDEEKDEYTVYLQALNFANVAKQEGPRPTEPIPIFIATAKGETLNLAVSELYKKSEPPLFFGHVSTVLLSKRIVTHRFREVIEDIGRNRSLRPTLRVLTTEEDISEVFSIKALFNYPAVYTVLFKKNSIELSQDEIKPMTLMKFLRVYYEPMGLARLPTVRIDKKTWQADKNNPVLYLDGYSIFHNQQFVKDLSLNDSVFINWMLEDRVTLDQKVKKDQELLAVIKLATPEMKVNYEEGTDSPKFSIEVSANADVLEKIKDVPLQDLKQIIDSDLKKRITSLYQEGVDNKIDILNVGEKWYRQQPKKYAELKQTKEFYLDKDSLSNVKVDVKIFHFNSYKYDQRGNGGY</sequence>
<organism evidence="11 12">
    <name type="scientific">Cytobacillus spartinae</name>
    <dbReference type="NCBI Taxonomy" id="3299023"/>
    <lineage>
        <taxon>Bacteria</taxon>
        <taxon>Bacillati</taxon>
        <taxon>Bacillota</taxon>
        <taxon>Bacilli</taxon>
        <taxon>Bacillales</taxon>
        <taxon>Bacillaceae</taxon>
        <taxon>Cytobacillus</taxon>
    </lineage>
</organism>
<keyword evidence="5" id="KW-0472">Membrane</keyword>
<accession>A0ABW6K6T0</accession>
<comment type="similarity">
    <text evidence="2">Belongs to the GerABKC lipoprotein family.</text>
</comment>
<comment type="caution">
    <text evidence="11">The sequence shown here is derived from an EMBL/GenBank/DDBJ whole genome shotgun (WGS) entry which is preliminary data.</text>
</comment>
<evidence type="ECO:0000256" key="3">
    <source>
        <dbReference type="ARBA" id="ARBA00022544"/>
    </source>
</evidence>
<feature type="domain" description="Spore germination protein N-terminal" evidence="10">
    <location>
        <begin position="23"/>
        <end position="198"/>
    </location>
</feature>
<name>A0ABW6K6T0_9BACI</name>
<feature type="signal peptide" evidence="8">
    <location>
        <begin position="1"/>
        <end position="20"/>
    </location>
</feature>
<dbReference type="InterPro" id="IPR057336">
    <property type="entry name" value="GerAC_N"/>
</dbReference>
<dbReference type="EMBL" id="JBIACK010000001">
    <property type="protein sequence ID" value="MFE8699886.1"/>
    <property type="molecule type" value="Genomic_DNA"/>
</dbReference>
<dbReference type="Pfam" id="PF05504">
    <property type="entry name" value="Spore_GerAC"/>
    <property type="match status" value="1"/>
</dbReference>
<protein>
    <submittedName>
        <fullName evidence="11">Ger(X)C family spore germination protein</fullName>
    </submittedName>
</protein>
<proteinExistence type="inferred from homology"/>
<feature type="domain" description="Spore germination GerAC-like C-terminal" evidence="9">
    <location>
        <begin position="216"/>
        <end position="372"/>
    </location>
</feature>
<dbReference type="RefSeq" id="WP_389358463.1">
    <property type="nucleotide sequence ID" value="NZ_JBIACK010000001.1"/>
</dbReference>
<dbReference type="InterPro" id="IPR008844">
    <property type="entry name" value="Spore_GerAC-like"/>
</dbReference>
<evidence type="ECO:0000256" key="4">
    <source>
        <dbReference type="ARBA" id="ARBA00022729"/>
    </source>
</evidence>
<dbReference type="PANTHER" id="PTHR35789:SF1">
    <property type="entry name" value="SPORE GERMINATION PROTEIN B3"/>
    <property type="match status" value="1"/>
</dbReference>
<dbReference type="Gene3D" id="3.30.300.210">
    <property type="entry name" value="Nutrient germinant receptor protein C, domain 3"/>
    <property type="match status" value="1"/>
</dbReference>
<keyword evidence="7" id="KW-0449">Lipoprotein</keyword>
<keyword evidence="4 8" id="KW-0732">Signal</keyword>
<dbReference type="NCBIfam" id="TIGR02887">
    <property type="entry name" value="spore_ger_x_C"/>
    <property type="match status" value="1"/>
</dbReference>
<evidence type="ECO:0000256" key="6">
    <source>
        <dbReference type="ARBA" id="ARBA00023139"/>
    </source>
</evidence>
<evidence type="ECO:0000256" key="7">
    <source>
        <dbReference type="ARBA" id="ARBA00023288"/>
    </source>
</evidence>
<dbReference type="PANTHER" id="PTHR35789">
    <property type="entry name" value="SPORE GERMINATION PROTEIN B3"/>
    <property type="match status" value="1"/>
</dbReference>
<dbReference type="Proteomes" id="UP001601059">
    <property type="component" value="Unassembled WGS sequence"/>
</dbReference>
<reference evidence="11 12" key="1">
    <citation type="submission" date="2024-08" db="EMBL/GenBank/DDBJ databases">
        <title>Two novel Cytobacillus novel species.</title>
        <authorList>
            <person name="Liu G."/>
        </authorList>
    </citation>
    <scope>NUCLEOTIDE SEQUENCE [LARGE SCALE GENOMIC DNA]</scope>
    <source>
        <strain evidence="11 12">FJAT-54145</strain>
    </source>
</reference>
<evidence type="ECO:0000256" key="8">
    <source>
        <dbReference type="SAM" id="SignalP"/>
    </source>
</evidence>
<comment type="subcellular location">
    <subcellularLocation>
        <location evidence="1">Membrane</location>
        <topology evidence="1">Lipid-anchor</topology>
    </subcellularLocation>
</comment>
<gene>
    <name evidence="11" type="ORF">ACFYKX_04535</name>
</gene>
<evidence type="ECO:0000256" key="1">
    <source>
        <dbReference type="ARBA" id="ARBA00004635"/>
    </source>
</evidence>
<evidence type="ECO:0000259" key="9">
    <source>
        <dbReference type="Pfam" id="PF05504"/>
    </source>
</evidence>
<evidence type="ECO:0000256" key="2">
    <source>
        <dbReference type="ARBA" id="ARBA00007886"/>
    </source>
</evidence>
<keyword evidence="6" id="KW-0564">Palmitate</keyword>
<dbReference type="InterPro" id="IPR046953">
    <property type="entry name" value="Spore_GerAC-like_C"/>
</dbReference>
<evidence type="ECO:0000256" key="5">
    <source>
        <dbReference type="ARBA" id="ARBA00023136"/>
    </source>
</evidence>